<dbReference type="AlphaFoldDB" id="A0A318U9E0"/>
<organism evidence="1 2">
    <name type="scientific">Pedobacter nutrimenti</name>
    <dbReference type="NCBI Taxonomy" id="1241337"/>
    <lineage>
        <taxon>Bacteria</taxon>
        <taxon>Pseudomonadati</taxon>
        <taxon>Bacteroidota</taxon>
        <taxon>Sphingobacteriia</taxon>
        <taxon>Sphingobacteriales</taxon>
        <taxon>Sphingobacteriaceae</taxon>
        <taxon>Pedobacter</taxon>
    </lineage>
</organism>
<dbReference type="EMBL" id="QKLU01000012">
    <property type="protein sequence ID" value="PYF68496.1"/>
    <property type="molecule type" value="Genomic_DNA"/>
</dbReference>
<reference evidence="1 2" key="1">
    <citation type="submission" date="2018-06" db="EMBL/GenBank/DDBJ databases">
        <title>Genomic Encyclopedia of Archaeal and Bacterial Type Strains, Phase II (KMG-II): from individual species to whole genera.</title>
        <authorList>
            <person name="Goeker M."/>
        </authorList>
    </citation>
    <scope>NUCLEOTIDE SEQUENCE [LARGE SCALE GENOMIC DNA]</scope>
    <source>
        <strain evidence="1 2">DSM 27372</strain>
    </source>
</reference>
<comment type="caution">
    <text evidence="1">The sequence shown here is derived from an EMBL/GenBank/DDBJ whole genome shotgun (WGS) entry which is preliminary data.</text>
</comment>
<sequence length="97" mass="11197">MYKSIKKKNKFETILLGSLGLLLFGVLLWAETSPIRNKTDYVYYKGQKHFVPAMDIKGDSIILILDNDIRVNIDSVTSAKPRNSVSWITDWRTKHKI</sequence>
<evidence type="ECO:0000313" key="1">
    <source>
        <dbReference type="EMBL" id="PYF68496.1"/>
    </source>
</evidence>
<accession>A0A318U9E0</accession>
<gene>
    <name evidence="1" type="ORF">B0O44_11283</name>
</gene>
<proteinExistence type="predicted"/>
<dbReference type="Proteomes" id="UP000248198">
    <property type="component" value="Unassembled WGS sequence"/>
</dbReference>
<keyword evidence="2" id="KW-1185">Reference proteome</keyword>
<evidence type="ECO:0000313" key="2">
    <source>
        <dbReference type="Proteomes" id="UP000248198"/>
    </source>
</evidence>
<name>A0A318U9E0_9SPHI</name>
<protein>
    <submittedName>
        <fullName evidence="1">Uncharacterized protein</fullName>
    </submittedName>
</protein>